<dbReference type="InterPro" id="IPR053793">
    <property type="entry name" value="PB1-like"/>
</dbReference>
<dbReference type="InterPro" id="IPR000270">
    <property type="entry name" value="PB1_dom"/>
</dbReference>
<dbReference type="InterPro" id="IPR045012">
    <property type="entry name" value="NLP"/>
</dbReference>
<evidence type="ECO:0000256" key="5">
    <source>
        <dbReference type="SAM" id="MobiDB-lite"/>
    </source>
</evidence>
<dbReference type="Pfam" id="PF00564">
    <property type="entry name" value="PB1"/>
    <property type="match status" value="1"/>
</dbReference>
<feature type="compositionally biased region" description="Basic and acidic residues" evidence="5">
    <location>
        <begin position="683"/>
        <end position="696"/>
    </location>
</feature>
<keyword evidence="3" id="KW-0804">Transcription</keyword>
<evidence type="ECO:0000259" key="7">
    <source>
        <dbReference type="PROSITE" id="PS51745"/>
    </source>
</evidence>
<evidence type="ECO:0000256" key="4">
    <source>
        <dbReference type="ARBA" id="ARBA00023242"/>
    </source>
</evidence>
<dbReference type="EMBL" id="JADCNM010000013">
    <property type="protein sequence ID" value="KAG0456000.1"/>
    <property type="molecule type" value="Genomic_DNA"/>
</dbReference>
<accession>A0A835PP38</accession>
<dbReference type="PANTHER" id="PTHR32002">
    <property type="entry name" value="PROTEIN NLP8"/>
    <property type="match status" value="1"/>
</dbReference>
<reference evidence="8 9" key="1">
    <citation type="journal article" date="2020" name="Nat. Food">
        <title>A phased Vanilla planifolia genome enables genetic improvement of flavour and production.</title>
        <authorList>
            <person name="Hasing T."/>
            <person name="Tang H."/>
            <person name="Brym M."/>
            <person name="Khazi F."/>
            <person name="Huang T."/>
            <person name="Chambers A.H."/>
        </authorList>
    </citation>
    <scope>NUCLEOTIDE SEQUENCE [LARGE SCALE GENOMIC DNA]</scope>
    <source>
        <tissue evidence="8">Leaf</tissue>
    </source>
</reference>
<dbReference type="Pfam" id="PF22922">
    <property type="entry name" value="GAF_NLP"/>
    <property type="match status" value="1"/>
</dbReference>
<gene>
    <name evidence="8" type="ORF">HPP92_023788</name>
</gene>
<dbReference type="PANTHER" id="PTHR32002:SF35">
    <property type="entry name" value="PROTEIN NLP6"/>
    <property type="match status" value="1"/>
</dbReference>
<proteinExistence type="predicted"/>
<dbReference type="Pfam" id="PF02042">
    <property type="entry name" value="RWP-RK"/>
    <property type="match status" value="1"/>
</dbReference>
<dbReference type="GO" id="GO:0003677">
    <property type="term" value="F:DNA binding"/>
    <property type="evidence" value="ECO:0007669"/>
    <property type="project" value="UniProtKB-KW"/>
</dbReference>
<evidence type="ECO:0000313" key="9">
    <source>
        <dbReference type="Proteomes" id="UP000639772"/>
    </source>
</evidence>
<feature type="region of interest" description="Disordered" evidence="5">
    <location>
        <begin position="16"/>
        <end position="80"/>
    </location>
</feature>
<dbReference type="Gene3D" id="3.10.20.90">
    <property type="entry name" value="Phosphatidylinositol 3-kinase Catalytic Subunit, Chain A, domain 1"/>
    <property type="match status" value="1"/>
</dbReference>
<feature type="domain" description="RWP-RK" evidence="6">
    <location>
        <begin position="557"/>
        <end position="638"/>
    </location>
</feature>
<keyword evidence="4" id="KW-0539">Nucleus</keyword>
<dbReference type="AlphaFoldDB" id="A0A835PP38"/>
<feature type="compositionally biased region" description="Pro residues" evidence="5">
    <location>
        <begin position="33"/>
        <end position="45"/>
    </location>
</feature>
<feature type="compositionally biased region" description="Low complexity" evidence="5">
    <location>
        <begin position="46"/>
        <end position="56"/>
    </location>
</feature>
<name>A0A835PP38_VANPL</name>
<dbReference type="GO" id="GO:0003700">
    <property type="term" value="F:DNA-binding transcription factor activity"/>
    <property type="evidence" value="ECO:0007669"/>
    <property type="project" value="InterPro"/>
</dbReference>
<evidence type="ECO:0000256" key="3">
    <source>
        <dbReference type="ARBA" id="ARBA00023163"/>
    </source>
</evidence>
<feature type="domain" description="PB1" evidence="7">
    <location>
        <begin position="793"/>
        <end position="875"/>
    </location>
</feature>
<evidence type="ECO:0000313" key="8">
    <source>
        <dbReference type="EMBL" id="KAG0456000.1"/>
    </source>
</evidence>
<keyword evidence="2" id="KW-0238">DNA-binding</keyword>
<dbReference type="InterPro" id="IPR055081">
    <property type="entry name" value="NLP1-9_GAF"/>
</dbReference>
<feature type="region of interest" description="Disordered" evidence="5">
    <location>
        <begin position="670"/>
        <end position="720"/>
    </location>
</feature>
<dbReference type="SUPFAM" id="SSF54277">
    <property type="entry name" value="CAD &amp; PB1 domains"/>
    <property type="match status" value="1"/>
</dbReference>
<feature type="compositionally biased region" description="Low complexity" evidence="5">
    <location>
        <begin position="16"/>
        <end position="32"/>
    </location>
</feature>
<feature type="compositionally biased region" description="Low complexity" evidence="5">
    <location>
        <begin position="697"/>
        <end position="717"/>
    </location>
</feature>
<dbReference type="PROSITE" id="PS51519">
    <property type="entry name" value="RWP_RK"/>
    <property type="match status" value="1"/>
</dbReference>
<keyword evidence="1" id="KW-0805">Transcription regulation</keyword>
<evidence type="ECO:0000259" key="6">
    <source>
        <dbReference type="PROSITE" id="PS51519"/>
    </source>
</evidence>
<protein>
    <submittedName>
        <fullName evidence="8">Uncharacterized protein</fullName>
    </submittedName>
</protein>
<organism evidence="8 9">
    <name type="scientific">Vanilla planifolia</name>
    <name type="common">Vanilla</name>
    <dbReference type="NCBI Taxonomy" id="51239"/>
    <lineage>
        <taxon>Eukaryota</taxon>
        <taxon>Viridiplantae</taxon>
        <taxon>Streptophyta</taxon>
        <taxon>Embryophyta</taxon>
        <taxon>Tracheophyta</taxon>
        <taxon>Spermatophyta</taxon>
        <taxon>Magnoliopsida</taxon>
        <taxon>Liliopsida</taxon>
        <taxon>Asparagales</taxon>
        <taxon>Orchidaceae</taxon>
        <taxon>Vanilloideae</taxon>
        <taxon>Vanilleae</taxon>
        <taxon>Vanilla</taxon>
    </lineage>
</organism>
<evidence type="ECO:0000256" key="2">
    <source>
        <dbReference type="ARBA" id="ARBA00023125"/>
    </source>
</evidence>
<feature type="compositionally biased region" description="Polar residues" evidence="5">
    <location>
        <begin position="57"/>
        <end position="66"/>
    </location>
</feature>
<dbReference type="InterPro" id="IPR003035">
    <property type="entry name" value="RWP-RK_dom"/>
</dbReference>
<evidence type="ECO:0000256" key="1">
    <source>
        <dbReference type="ARBA" id="ARBA00023015"/>
    </source>
</evidence>
<dbReference type="SMART" id="SM00666">
    <property type="entry name" value="PB1"/>
    <property type="match status" value="1"/>
</dbReference>
<dbReference type="OrthoDB" id="6270329at2759"/>
<comment type="caution">
    <text evidence="8">The sequence shown here is derived from an EMBL/GenBank/DDBJ whole genome shotgun (WGS) entry which is preliminary data.</text>
</comment>
<dbReference type="Proteomes" id="UP000639772">
    <property type="component" value="Chromosome 13"/>
</dbReference>
<sequence>MDITDLLDLDLSSTPWSLDFASKPPSPILMSSSPPPWSLPEPPYSLPQSLSSFSLSNCRPTETAGTSDREEEEGGGQVGKLRPLPIPILAMDGISDSSYLIKERMMQALRYFKESTDQQVLVQVWVPVKRGNRFVLTTSGQPFVLDPHTNGLLQYRTVSSRYLFSFDENTDWNVGLPGRVFRLKFPEWTPNVQYYSNKEYPRLSHALLYNVRGSLGLPVFDPSQKSCVGVVELIMTSQMINYSPEVNKVCRALEAVNLESSEILDHHSIQAVNLKSSEILDHHRIQIYNEGRQAVLAEILEILTVICESQKLPFAQTWVPCQLGTVVEHYVDSKRSCSSFNRSCMGEVCLSTTDAAFYVVDAHLWGFRDACSEHHLQKDQGVVGRAFTLQSPCFCSDITRYSKTEYPLVHYARMFGLGSSLALCLRSSHSAEDVYVIEFFLPLDCKDASKQWALLESISTLMKQSFRRLKEISSVELQKGLPLEMIEMNSEKNNKQKLIQYALPDVSVLEGLDEENIEDIAHGNSQEQQSVTCINSENKPTTLTENESNLLMSMHTNKVLERKRGKAEKIISLEVLQKYFSGSLKDAAKSLGVCPTTMKRICRQHGISRWPSRKINKVNRSLSKLKQVIESVQGGQVALNLDSLVCPLPDAAGPLPIHLDGVALNKGHVERDKVTSPVNRPESTSHDKLTSKELVDVHSASCSKSSSSEGTSVTPVSQRSWQASGDEECKVDQLHHPNSIYLMGLNDSLVCQNMVPIMVAEPEHADVDMLSDDSASSKLVKNLPATAILEPKIIVVKACYKDDIIRFRLARFAGVVSLNEEIARRLKLKVGTFDIKYLDDDHEWVKLACDTDLEECIQVYTTSGARVIRLSIYDISTHLGNTCERNDE</sequence>
<dbReference type="PROSITE" id="PS51745">
    <property type="entry name" value="PB1"/>
    <property type="match status" value="1"/>
</dbReference>